<evidence type="ECO:0000259" key="1">
    <source>
        <dbReference type="Pfam" id="PF00144"/>
    </source>
</evidence>
<dbReference type="InterPro" id="IPR050789">
    <property type="entry name" value="Diverse_Enzym_Activities"/>
</dbReference>
<comment type="caution">
    <text evidence="2">The sequence shown here is derived from an EMBL/GenBank/DDBJ whole genome shotgun (WGS) entry which is preliminary data.</text>
</comment>
<gene>
    <name evidence="2" type="ORF">P4I72_02765</name>
</gene>
<dbReference type="EMBL" id="JARLKY010000007">
    <property type="protein sequence ID" value="MEC0226047.1"/>
    <property type="molecule type" value="Genomic_DNA"/>
</dbReference>
<proteinExistence type="predicted"/>
<name>A0ABU6FYC9_9BACL</name>
<dbReference type="InterPro" id="IPR012338">
    <property type="entry name" value="Beta-lactam/transpept-like"/>
</dbReference>
<keyword evidence="2" id="KW-0378">Hydrolase</keyword>
<dbReference type="RefSeq" id="WP_326070458.1">
    <property type="nucleotide sequence ID" value="NZ_JARLKY010000007.1"/>
</dbReference>
<keyword evidence="3" id="KW-1185">Reference proteome</keyword>
<dbReference type="Pfam" id="PF00144">
    <property type="entry name" value="Beta-lactamase"/>
    <property type="match status" value="1"/>
</dbReference>
<sequence>MKNKKNPLVGSGQGTSTLSMSAAETQMKLMSAMLPQAERPSFQKANWPTAGWSMSTPESQGMHASALAKMLKIFRHQAVHSVAVIRNGYVVAEAYNDRTNTELPQDMKSVTKSITSALVGIALSEGKLESVHQQAADFFPEWESDPSKSTITIKHLLSMTSGIAWDNNNEQSSTEMMYSPDWVQYILERRARVAPGTSFNYSNGDAHLLSAMLSRAVGETMYEYAQSRLFGPLGITNTSWNHDPQGRTIGAWAMALTLRDMAKLGYLYLNEGEWEGQAIIPKAWVQESLNKKVALNYSNGTQGGYGFYWWSKTLPQGLIKGSKKAYDMFYASGSGGRRIYVVPELQLVVALTAESDDADMPERLLHQVVQAIRSDNPLPENVIAGDELERAVRLFKMEIES</sequence>
<accession>A0ABU6FYC9</accession>
<dbReference type="Gene3D" id="3.40.710.10">
    <property type="entry name" value="DD-peptidase/beta-lactamase superfamily"/>
    <property type="match status" value="1"/>
</dbReference>
<dbReference type="PANTHER" id="PTHR43283:SF7">
    <property type="entry name" value="BETA-LACTAMASE-RELATED DOMAIN-CONTAINING PROTEIN"/>
    <property type="match status" value="1"/>
</dbReference>
<organism evidence="2 3">
    <name type="scientific">Paenibacillus alba</name>
    <dbReference type="NCBI Taxonomy" id="1197127"/>
    <lineage>
        <taxon>Bacteria</taxon>
        <taxon>Bacillati</taxon>
        <taxon>Bacillota</taxon>
        <taxon>Bacilli</taxon>
        <taxon>Bacillales</taxon>
        <taxon>Paenibacillaceae</taxon>
        <taxon>Paenibacillus</taxon>
    </lineage>
</organism>
<dbReference type="PANTHER" id="PTHR43283">
    <property type="entry name" value="BETA-LACTAMASE-RELATED"/>
    <property type="match status" value="1"/>
</dbReference>
<dbReference type="Proteomes" id="UP001338137">
    <property type="component" value="Unassembled WGS sequence"/>
</dbReference>
<feature type="domain" description="Beta-lactamase-related" evidence="1">
    <location>
        <begin position="81"/>
        <end position="360"/>
    </location>
</feature>
<dbReference type="InterPro" id="IPR001466">
    <property type="entry name" value="Beta-lactam-related"/>
</dbReference>
<evidence type="ECO:0000313" key="3">
    <source>
        <dbReference type="Proteomes" id="UP001338137"/>
    </source>
</evidence>
<protein>
    <submittedName>
        <fullName evidence="2">Serine hydrolase</fullName>
    </submittedName>
</protein>
<dbReference type="GO" id="GO:0016787">
    <property type="term" value="F:hydrolase activity"/>
    <property type="evidence" value="ECO:0007669"/>
    <property type="project" value="UniProtKB-KW"/>
</dbReference>
<reference evidence="2 3" key="1">
    <citation type="submission" date="2023-03" db="EMBL/GenBank/DDBJ databases">
        <title>Bacillus Genome Sequencing.</title>
        <authorList>
            <person name="Dunlap C."/>
        </authorList>
    </citation>
    <scope>NUCLEOTIDE SEQUENCE [LARGE SCALE GENOMIC DNA]</scope>
    <source>
        <strain evidence="2 3">BD-533</strain>
    </source>
</reference>
<evidence type="ECO:0000313" key="2">
    <source>
        <dbReference type="EMBL" id="MEC0226047.1"/>
    </source>
</evidence>
<dbReference type="SUPFAM" id="SSF56601">
    <property type="entry name" value="beta-lactamase/transpeptidase-like"/>
    <property type="match status" value="1"/>
</dbReference>